<evidence type="ECO:0000256" key="3">
    <source>
        <dbReference type="ARBA" id="ARBA00022801"/>
    </source>
</evidence>
<evidence type="ECO:0000313" key="7">
    <source>
        <dbReference type="Proteomes" id="UP001162734"/>
    </source>
</evidence>
<dbReference type="SUPFAM" id="SSF53187">
    <property type="entry name" value="Zn-dependent exopeptidases"/>
    <property type="match status" value="1"/>
</dbReference>
<dbReference type="Gene3D" id="3.40.630.40">
    <property type="entry name" value="Zn-dependent exopeptidases"/>
    <property type="match status" value="1"/>
</dbReference>
<accession>A0ABN6NDM1</accession>
<dbReference type="SMART" id="SM00646">
    <property type="entry name" value="Ami_3"/>
    <property type="match status" value="1"/>
</dbReference>
<evidence type="ECO:0000256" key="2">
    <source>
        <dbReference type="ARBA" id="ARBA00011901"/>
    </source>
</evidence>
<keyword evidence="7" id="KW-1185">Reference proteome</keyword>
<reference evidence="7" key="1">
    <citation type="journal article" date="2022" name="Int. J. Syst. Evol. Microbiol.">
        <title>Anaeromyxobacter oryzae sp. nov., Anaeromyxobacter diazotrophicus sp. nov. and Anaeromyxobacter paludicola sp. nov., isolated from paddy soils.</title>
        <authorList>
            <person name="Itoh H."/>
            <person name="Xu Z."/>
            <person name="Mise K."/>
            <person name="Masuda Y."/>
            <person name="Ushijima N."/>
            <person name="Hayakawa C."/>
            <person name="Shiratori Y."/>
            <person name="Senoo K."/>
        </authorList>
    </citation>
    <scope>NUCLEOTIDE SEQUENCE [LARGE SCALE GENOMIC DNA]</scope>
    <source>
        <strain evidence="7">Red630</strain>
    </source>
</reference>
<dbReference type="CDD" id="cd02696">
    <property type="entry name" value="MurNAc-LAA"/>
    <property type="match status" value="1"/>
</dbReference>
<evidence type="ECO:0000256" key="4">
    <source>
        <dbReference type="SAM" id="SignalP"/>
    </source>
</evidence>
<evidence type="ECO:0000259" key="5">
    <source>
        <dbReference type="SMART" id="SM00646"/>
    </source>
</evidence>
<dbReference type="PANTHER" id="PTHR30404:SF0">
    <property type="entry name" value="N-ACETYLMURAMOYL-L-ALANINE AMIDASE AMIC"/>
    <property type="match status" value="1"/>
</dbReference>
<feature type="chain" id="PRO_5046027020" description="N-acetylmuramoyl-L-alanine amidase" evidence="4">
    <location>
        <begin position="20"/>
        <end position="257"/>
    </location>
</feature>
<sequence length="257" mass="26758">MRRLALSFALLLSLAPALAAAAAPPLVVVVDPGHGGDKDGALSPAGLREKDLTLAIARRLAARLRADGAEVLLTRDADQPVDLARRAALANAKQADLFVSIHLNAMPGRARAATRGIETYFLSADATDARANAVAARENADRLAGGAPFDAADPVGGILQDLQDAETLAESSRLAYAIHRTVVARSGAPDRGVKQAPFYVLAGARMPAVLVELGFVSQPAEARRLAEAAYQERLAQAVADGIAAWRRPASAAILRGP</sequence>
<gene>
    <name evidence="6" type="ORF">AMPC_37190</name>
</gene>
<dbReference type="Proteomes" id="UP001162734">
    <property type="component" value="Chromosome"/>
</dbReference>
<dbReference type="RefSeq" id="WP_248343108.1">
    <property type="nucleotide sequence ID" value="NZ_AP025592.1"/>
</dbReference>
<keyword evidence="4" id="KW-0732">Signal</keyword>
<protein>
    <recommendedName>
        <fullName evidence="2">N-acetylmuramoyl-L-alanine amidase</fullName>
        <ecNumber evidence="2">3.5.1.28</ecNumber>
    </recommendedName>
</protein>
<dbReference type="EC" id="3.5.1.28" evidence="2"/>
<proteinExistence type="predicted"/>
<evidence type="ECO:0000313" key="6">
    <source>
        <dbReference type="EMBL" id="BDG10606.1"/>
    </source>
</evidence>
<dbReference type="PANTHER" id="PTHR30404">
    <property type="entry name" value="N-ACETYLMURAMOYL-L-ALANINE AMIDASE"/>
    <property type="match status" value="1"/>
</dbReference>
<keyword evidence="3" id="KW-0378">Hydrolase</keyword>
<dbReference type="InterPro" id="IPR050695">
    <property type="entry name" value="N-acetylmuramoyl_amidase_3"/>
</dbReference>
<feature type="domain" description="MurNAc-LAA" evidence="5">
    <location>
        <begin position="87"/>
        <end position="243"/>
    </location>
</feature>
<comment type="catalytic activity">
    <reaction evidence="1">
        <text>Hydrolyzes the link between N-acetylmuramoyl residues and L-amino acid residues in certain cell-wall glycopeptides.</text>
        <dbReference type="EC" id="3.5.1.28"/>
    </reaction>
</comment>
<evidence type="ECO:0000256" key="1">
    <source>
        <dbReference type="ARBA" id="ARBA00001561"/>
    </source>
</evidence>
<dbReference type="EMBL" id="AP025592">
    <property type="protein sequence ID" value="BDG10606.1"/>
    <property type="molecule type" value="Genomic_DNA"/>
</dbReference>
<dbReference type="Pfam" id="PF01520">
    <property type="entry name" value="Amidase_3"/>
    <property type="match status" value="1"/>
</dbReference>
<organism evidence="6 7">
    <name type="scientific">Anaeromyxobacter paludicola</name>
    <dbReference type="NCBI Taxonomy" id="2918171"/>
    <lineage>
        <taxon>Bacteria</taxon>
        <taxon>Pseudomonadati</taxon>
        <taxon>Myxococcota</taxon>
        <taxon>Myxococcia</taxon>
        <taxon>Myxococcales</taxon>
        <taxon>Cystobacterineae</taxon>
        <taxon>Anaeromyxobacteraceae</taxon>
        <taxon>Anaeromyxobacter</taxon>
    </lineage>
</organism>
<feature type="signal peptide" evidence="4">
    <location>
        <begin position="1"/>
        <end position="19"/>
    </location>
</feature>
<dbReference type="InterPro" id="IPR002508">
    <property type="entry name" value="MurNAc-LAA_cat"/>
</dbReference>
<name>A0ABN6NDM1_9BACT</name>